<keyword evidence="4" id="KW-1185">Reference proteome</keyword>
<dbReference type="Pfam" id="PF12697">
    <property type="entry name" value="Abhydrolase_6"/>
    <property type="match status" value="1"/>
</dbReference>
<feature type="domain" description="AB hydrolase-1" evidence="2">
    <location>
        <begin position="43"/>
        <end position="323"/>
    </location>
</feature>
<evidence type="ECO:0000256" key="1">
    <source>
        <dbReference type="SAM" id="MobiDB-lite"/>
    </source>
</evidence>
<dbReference type="Proteomes" id="UP000800097">
    <property type="component" value="Unassembled WGS sequence"/>
</dbReference>
<feature type="non-terminal residue" evidence="3">
    <location>
        <position position="342"/>
    </location>
</feature>
<dbReference type="SUPFAM" id="SSF53474">
    <property type="entry name" value="alpha/beta-Hydrolases"/>
    <property type="match status" value="1"/>
</dbReference>
<gene>
    <name evidence="3" type="ORF">EI97DRAFT_353650</name>
</gene>
<organism evidence="3 4">
    <name type="scientific">Westerdykella ornata</name>
    <dbReference type="NCBI Taxonomy" id="318751"/>
    <lineage>
        <taxon>Eukaryota</taxon>
        <taxon>Fungi</taxon>
        <taxon>Dikarya</taxon>
        <taxon>Ascomycota</taxon>
        <taxon>Pezizomycotina</taxon>
        <taxon>Dothideomycetes</taxon>
        <taxon>Pleosporomycetidae</taxon>
        <taxon>Pleosporales</taxon>
        <taxon>Sporormiaceae</taxon>
        <taxon>Westerdykella</taxon>
    </lineage>
</organism>
<dbReference type="RefSeq" id="XP_033654585.1">
    <property type="nucleotide sequence ID" value="XM_033794871.1"/>
</dbReference>
<dbReference type="OrthoDB" id="3466836at2759"/>
<dbReference type="InterPro" id="IPR000073">
    <property type="entry name" value="AB_hydrolase_1"/>
</dbReference>
<feature type="region of interest" description="Disordered" evidence="1">
    <location>
        <begin position="83"/>
        <end position="103"/>
    </location>
</feature>
<protein>
    <recommendedName>
        <fullName evidence="2">AB hydrolase-1 domain-containing protein</fullName>
    </recommendedName>
</protein>
<dbReference type="InterPro" id="IPR029058">
    <property type="entry name" value="AB_hydrolase_fold"/>
</dbReference>
<name>A0A6A6JN16_WESOR</name>
<dbReference type="GeneID" id="54548046"/>
<evidence type="ECO:0000313" key="3">
    <source>
        <dbReference type="EMBL" id="KAF2277046.1"/>
    </source>
</evidence>
<feature type="non-terminal residue" evidence="3">
    <location>
        <position position="1"/>
    </location>
</feature>
<accession>A0A6A6JN16</accession>
<dbReference type="EMBL" id="ML986491">
    <property type="protein sequence ID" value="KAF2277046.1"/>
    <property type="molecule type" value="Genomic_DNA"/>
</dbReference>
<evidence type="ECO:0000313" key="4">
    <source>
        <dbReference type="Proteomes" id="UP000800097"/>
    </source>
</evidence>
<sequence length="342" mass="37816">FPKPETSTITLPSKPTARLGYTYYAPSSISSPAHPNLFAQTLVIFLNGLGLPRSSWTSAITHFLCERASLHLPYPALLTYDRYGQGDSDQDPDDPEPPPCHGHDAISAVDALHELVLELWDTKKHECVDPSLQPTMSALPALIFVGNSLGCALARLFAQRHPGTVSGLLFLDSIMANSDFVSLWPDPDIPGFDPKSLPAGVSMDDVRKTREEYRKRFHPDVPTFEGLSRKNLRELLPLAHGPKLPPGPYLTVVGHDWLTFAQQCQDGPMHTPQPLVMAYLNPTWTRYNEGLVKITDEDRAIGPIIAVGCGHFIQKDGPQFVAEELAGLLDRVVNRVEQLMDR</sequence>
<evidence type="ECO:0000259" key="2">
    <source>
        <dbReference type="Pfam" id="PF12697"/>
    </source>
</evidence>
<reference evidence="3" key="1">
    <citation type="journal article" date="2020" name="Stud. Mycol.">
        <title>101 Dothideomycetes genomes: a test case for predicting lifestyles and emergence of pathogens.</title>
        <authorList>
            <person name="Haridas S."/>
            <person name="Albert R."/>
            <person name="Binder M."/>
            <person name="Bloem J."/>
            <person name="Labutti K."/>
            <person name="Salamov A."/>
            <person name="Andreopoulos B."/>
            <person name="Baker S."/>
            <person name="Barry K."/>
            <person name="Bills G."/>
            <person name="Bluhm B."/>
            <person name="Cannon C."/>
            <person name="Castanera R."/>
            <person name="Culley D."/>
            <person name="Daum C."/>
            <person name="Ezra D."/>
            <person name="Gonzalez J."/>
            <person name="Henrissat B."/>
            <person name="Kuo A."/>
            <person name="Liang C."/>
            <person name="Lipzen A."/>
            <person name="Lutzoni F."/>
            <person name="Magnuson J."/>
            <person name="Mondo S."/>
            <person name="Nolan M."/>
            <person name="Ohm R."/>
            <person name="Pangilinan J."/>
            <person name="Park H.-J."/>
            <person name="Ramirez L."/>
            <person name="Alfaro M."/>
            <person name="Sun H."/>
            <person name="Tritt A."/>
            <person name="Yoshinaga Y."/>
            <person name="Zwiers L.-H."/>
            <person name="Turgeon B."/>
            <person name="Goodwin S."/>
            <person name="Spatafora J."/>
            <person name="Crous P."/>
            <person name="Grigoriev I."/>
        </authorList>
    </citation>
    <scope>NUCLEOTIDE SEQUENCE</scope>
    <source>
        <strain evidence="3">CBS 379.55</strain>
    </source>
</reference>
<dbReference type="AlphaFoldDB" id="A0A6A6JN16"/>
<dbReference type="Gene3D" id="3.40.50.1820">
    <property type="entry name" value="alpha/beta hydrolase"/>
    <property type="match status" value="1"/>
</dbReference>
<proteinExistence type="predicted"/>